<evidence type="ECO:0000256" key="6">
    <source>
        <dbReference type="ARBA" id="ARBA00016471"/>
    </source>
</evidence>
<feature type="binding site" evidence="12">
    <location>
        <position position="40"/>
    </location>
    <ligand>
        <name>(2R)-3-phosphoglycerate</name>
        <dbReference type="ChEBI" id="CHEBI:58272"/>
    </ligand>
</feature>
<evidence type="ECO:0000256" key="10">
    <source>
        <dbReference type="ARBA" id="ARBA00022840"/>
    </source>
</evidence>
<dbReference type="Proteomes" id="UP000249799">
    <property type="component" value="Chromosome"/>
</dbReference>
<dbReference type="InterPro" id="IPR036043">
    <property type="entry name" value="Phosphoglycerate_kinase_sf"/>
</dbReference>
<dbReference type="PANTHER" id="PTHR11406:SF23">
    <property type="entry name" value="PHOSPHOGLYCERATE KINASE 1, CHLOROPLASTIC-RELATED"/>
    <property type="match status" value="1"/>
</dbReference>
<dbReference type="GO" id="GO:0006094">
    <property type="term" value="P:gluconeogenesis"/>
    <property type="evidence" value="ECO:0007669"/>
    <property type="project" value="TreeGrafter"/>
</dbReference>
<keyword evidence="11" id="KW-0324">Glycolysis</keyword>
<keyword evidence="8 11" id="KW-0547">Nucleotide-binding</keyword>
<evidence type="ECO:0000256" key="12">
    <source>
        <dbReference type="PIRSR" id="PIRSR000724-1"/>
    </source>
</evidence>
<feature type="binding site" evidence="11 13">
    <location>
        <position position="332"/>
    </location>
    <ligand>
        <name>ATP</name>
        <dbReference type="ChEBI" id="CHEBI:30616"/>
    </ligand>
</feature>
<reference evidence="15 16" key="1">
    <citation type="submission" date="2018-06" db="EMBL/GenBank/DDBJ databases">
        <title>Lujinxingia sediminis gen. nov. sp. nov., a new facultative anaerobic member of the class Deltaproteobacteria, and proposal of Lujinxingaceae fam. nov.</title>
        <authorList>
            <person name="Guo L.-Y."/>
            <person name="Li C.-M."/>
            <person name="Wang S."/>
            <person name="Du Z.-J."/>
        </authorList>
    </citation>
    <scope>NUCLEOTIDE SEQUENCE [LARGE SCALE GENOMIC DNA]</scope>
    <source>
        <strain evidence="15 16">FA350</strain>
    </source>
</reference>
<feature type="binding site" evidence="12">
    <location>
        <position position="156"/>
    </location>
    <ligand>
        <name>(2R)-3-phosphoglycerate</name>
        <dbReference type="ChEBI" id="CHEBI:58272"/>
    </ligand>
</feature>
<proteinExistence type="inferred from homology"/>
<dbReference type="FunFam" id="3.40.50.1260:FF:000006">
    <property type="entry name" value="Phosphoglycerate kinase"/>
    <property type="match status" value="1"/>
</dbReference>
<evidence type="ECO:0000313" key="15">
    <source>
        <dbReference type="EMBL" id="AWV91263.1"/>
    </source>
</evidence>
<feature type="binding site" evidence="11 12">
    <location>
        <begin position="24"/>
        <end position="26"/>
    </location>
    <ligand>
        <name>substrate</name>
    </ligand>
</feature>
<dbReference type="GO" id="GO:0005524">
    <property type="term" value="F:ATP binding"/>
    <property type="evidence" value="ECO:0007669"/>
    <property type="project" value="UniProtKB-KW"/>
</dbReference>
<evidence type="ECO:0000256" key="4">
    <source>
        <dbReference type="ARBA" id="ARBA00011245"/>
    </source>
</evidence>
<dbReference type="GO" id="GO:0004618">
    <property type="term" value="F:phosphoglycerate kinase activity"/>
    <property type="evidence" value="ECO:0007669"/>
    <property type="project" value="UniProtKB-UniRule"/>
</dbReference>
<organism evidence="15 16">
    <name type="scientific">Bradymonas sediminis</name>
    <dbReference type="NCBI Taxonomy" id="1548548"/>
    <lineage>
        <taxon>Bacteria</taxon>
        <taxon>Deltaproteobacteria</taxon>
        <taxon>Bradymonadales</taxon>
        <taxon>Bradymonadaceae</taxon>
        <taxon>Bradymonas</taxon>
    </lineage>
</organism>
<dbReference type="RefSeq" id="WP_111337383.1">
    <property type="nucleotide sequence ID" value="NZ_CP030032.1"/>
</dbReference>
<gene>
    <name evidence="11 15" type="primary">pgk</name>
    <name evidence="15" type="ORF">DN745_18790</name>
</gene>
<feature type="binding site" evidence="11 12">
    <location>
        <begin position="64"/>
        <end position="67"/>
    </location>
    <ligand>
        <name>substrate</name>
    </ligand>
</feature>
<dbReference type="EMBL" id="CP030032">
    <property type="protein sequence ID" value="AWV91263.1"/>
    <property type="molecule type" value="Genomic_DNA"/>
</dbReference>
<dbReference type="HAMAP" id="MF_00145">
    <property type="entry name" value="Phosphoglyc_kinase"/>
    <property type="match status" value="1"/>
</dbReference>
<dbReference type="GO" id="GO:0005829">
    <property type="term" value="C:cytosol"/>
    <property type="evidence" value="ECO:0007669"/>
    <property type="project" value="TreeGrafter"/>
</dbReference>
<keyword evidence="7 11" id="KW-0808">Transferase</keyword>
<feature type="binding site" evidence="11 13">
    <location>
        <position position="209"/>
    </location>
    <ligand>
        <name>ATP</name>
        <dbReference type="ChEBI" id="CHEBI:30616"/>
    </ligand>
</feature>
<dbReference type="UniPathway" id="UPA00109">
    <property type="reaction ID" value="UER00185"/>
</dbReference>
<evidence type="ECO:0000313" key="16">
    <source>
        <dbReference type="Proteomes" id="UP000249799"/>
    </source>
</evidence>
<protein>
    <recommendedName>
        <fullName evidence="6 11">Phosphoglycerate kinase</fullName>
        <ecNumber evidence="5 11">2.7.2.3</ecNumber>
    </recommendedName>
</protein>
<keyword evidence="11" id="KW-0963">Cytoplasm</keyword>
<dbReference type="FunFam" id="3.40.50.1260:FF:000003">
    <property type="entry name" value="Phosphoglycerate kinase"/>
    <property type="match status" value="1"/>
</dbReference>
<evidence type="ECO:0000256" key="1">
    <source>
        <dbReference type="ARBA" id="ARBA00000642"/>
    </source>
</evidence>
<keyword evidence="9 11" id="KW-0418">Kinase</keyword>
<accession>A0A2Z4FQN4</accession>
<dbReference type="KEGG" id="bsed:DN745_18790"/>
<dbReference type="GO" id="GO:0043531">
    <property type="term" value="F:ADP binding"/>
    <property type="evidence" value="ECO:0007669"/>
    <property type="project" value="TreeGrafter"/>
</dbReference>
<evidence type="ECO:0000256" key="14">
    <source>
        <dbReference type="RuleBase" id="RU000532"/>
    </source>
</evidence>
<dbReference type="PIRSF" id="PIRSF000724">
    <property type="entry name" value="Pgk"/>
    <property type="match status" value="1"/>
</dbReference>
<evidence type="ECO:0000256" key="5">
    <source>
        <dbReference type="ARBA" id="ARBA00013061"/>
    </source>
</evidence>
<dbReference type="Gene3D" id="3.40.50.1260">
    <property type="entry name" value="Phosphoglycerate kinase, N-terminal domain"/>
    <property type="match status" value="2"/>
</dbReference>
<comment type="catalytic activity">
    <reaction evidence="1 11 14">
        <text>(2R)-3-phosphoglycerate + ATP = (2R)-3-phospho-glyceroyl phosphate + ADP</text>
        <dbReference type="Rhea" id="RHEA:14801"/>
        <dbReference type="ChEBI" id="CHEBI:30616"/>
        <dbReference type="ChEBI" id="CHEBI:57604"/>
        <dbReference type="ChEBI" id="CHEBI:58272"/>
        <dbReference type="ChEBI" id="CHEBI:456216"/>
        <dbReference type="EC" id="2.7.2.3"/>
    </reaction>
</comment>
<evidence type="ECO:0000256" key="9">
    <source>
        <dbReference type="ARBA" id="ARBA00022777"/>
    </source>
</evidence>
<comment type="pathway">
    <text evidence="2 11">Carbohydrate degradation; glycolysis; pyruvate from D-glyceraldehyde 3-phosphate: step 2/5.</text>
</comment>
<feature type="binding site" evidence="11 13">
    <location>
        <begin position="358"/>
        <end position="361"/>
    </location>
    <ligand>
        <name>ATP</name>
        <dbReference type="ChEBI" id="CHEBI:30616"/>
    </ligand>
</feature>
<dbReference type="AlphaFoldDB" id="A0A2Z4FQN4"/>
<dbReference type="InterPro" id="IPR015824">
    <property type="entry name" value="Phosphoglycerate_kinase_N"/>
</dbReference>
<evidence type="ECO:0000256" key="7">
    <source>
        <dbReference type="ARBA" id="ARBA00022679"/>
    </source>
</evidence>
<dbReference type="SUPFAM" id="SSF53748">
    <property type="entry name" value="Phosphoglycerate kinase"/>
    <property type="match status" value="1"/>
</dbReference>
<dbReference type="PRINTS" id="PR00477">
    <property type="entry name" value="PHGLYCKINASE"/>
</dbReference>
<keyword evidence="10 11" id="KW-0067">ATP-binding</keyword>
<dbReference type="PANTHER" id="PTHR11406">
    <property type="entry name" value="PHOSPHOGLYCERATE KINASE"/>
    <property type="match status" value="1"/>
</dbReference>
<feature type="binding site" evidence="11">
    <location>
        <position position="40"/>
    </location>
    <ligand>
        <name>substrate</name>
    </ligand>
</feature>
<dbReference type="OrthoDB" id="9808460at2"/>
<comment type="similarity">
    <text evidence="3 11 14">Belongs to the phosphoglycerate kinase family.</text>
</comment>
<dbReference type="EC" id="2.7.2.3" evidence="5 11"/>
<name>A0A2Z4FQN4_9DELT</name>
<dbReference type="GO" id="GO:0006096">
    <property type="term" value="P:glycolytic process"/>
    <property type="evidence" value="ECO:0007669"/>
    <property type="project" value="UniProtKB-UniRule"/>
</dbReference>
<evidence type="ECO:0000256" key="3">
    <source>
        <dbReference type="ARBA" id="ARBA00008982"/>
    </source>
</evidence>
<dbReference type="InterPro" id="IPR001576">
    <property type="entry name" value="Phosphoglycerate_kinase"/>
</dbReference>
<evidence type="ECO:0000256" key="11">
    <source>
        <dbReference type="HAMAP-Rule" id="MF_00145"/>
    </source>
</evidence>
<keyword evidence="16" id="KW-1185">Reference proteome</keyword>
<evidence type="ECO:0000256" key="8">
    <source>
        <dbReference type="ARBA" id="ARBA00022741"/>
    </source>
</evidence>
<evidence type="ECO:0000256" key="2">
    <source>
        <dbReference type="ARBA" id="ARBA00004838"/>
    </source>
</evidence>
<comment type="subcellular location">
    <subcellularLocation>
        <location evidence="11">Cytoplasm</location>
    </subcellularLocation>
</comment>
<feature type="binding site" evidence="11">
    <location>
        <position position="301"/>
    </location>
    <ligand>
        <name>ATP</name>
        <dbReference type="ChEBI" id="CHEBI:30616"/>
    </ligand>
</feature>
<dbReference type="Pfam" id="PF00162">
    <property type="entry name" value="PGK"/>
    <property type="match status" value="1"/>
</dbReference>
<feature type="binding site" evidence="12">
    <location>
        <position position="123"/>
    </location>
    <ligand>
        <name>(2R)-3-phosphoglycerate</name>
        <dbReference type="ChEBI" id="CHEBI:58272"/>
    </ligand>
</feature>
<evidence type="ECO:0000256" key="13">
    <source>
        <dbReference type="PIRSR" id="PIRSR000724-2"/>
    </source>
</evidence>
<feature type="binding site" evidence="11">
    <location>
        <position position="123"/>
    </location>
    <ligand>
        <name>substrate</name>
    </ligand>
</feature>
<sequence length="407" mass="44330">MDLTGIKFIDQIELAEKSILIRVDFNVPLDAEQQITDDTRIQAALPTIRYAMEQEDTKVILMSHLGRPKGKVDESLSLKPVGERLAEILGVEVLMPEDYGGKFVQKLISDMRNKQIMLLENLRFEPGEKGGDPAFGRLLSGLADVYINDAFGTSHRKHASMYHVAKYFDRYHKAAGFLVKNELEQISKLTSSPATPFTAIVGGAKVSDKLGVLNTLVERVDHLLIGGAMAYTFLKAKRVEVGNSLVEEDFVERAREIMFKATQRGVDLRLPVDHVVAASIDADADSVESSPRASIPKGMAGFDIGPVTIDQYKGIIADSKSIFWNGPMGVFEREPFANGTMSVAKAIAESDSFSVIGGGDSAAAINVSGYQDEISHISTGGGASLQMLEGKELPGIEALRANYPFEF</sequence>
<feature type="binding site" evidence="11">
    <location>
        <position position="156"/>
    </location>
    <ligand>
        <name>substrate</name>
    </ligand>
</feature>
<comment type="subunit">
    <text evidence="4 11">Monomer.</text>
</comment>